<feature type="transmembrane region" description="Helical" evidence="1">
    <location>
        <begin position="197"/>
        <end position="216"/>
    </location>
</feature>
<accession>A0A6J4P2J0</accession>
<dbReference type="EMBL" id="CADCUP010000160">
    <property type="protein sequence ID" value="CAA9404095.1"/>
    <property type="molecule type" value="Genomic_DNA"/>
</dbReference>
<reference evidence="2" key="1">
    <citation type="submission" date="2020-02" db="EMBL/GenBank/DDBJ databases">
        <authorList>
            <person name="Meier V. D."/>
        </authorList>
    </citation>
    <scope>NUCLEOTIDE SEQUENCE</scope>
    <source>
        <strain evidence="2">AVDCRST_MAG06</strain>
    </source>
</reference>
<evidence type="ECO:0000313" key="2">
    <source>
        <dbReference type="EMBL" id="CAA9404095.1"/>
    </source>
</evidence>
<gene>
    <name evidence="2" type="ORF">AVDCRST_MAG06-2398</name>
</gene>
<keyword evidence="1" id="KW-0472">Membrane</keyword>
<keyword evidence="1" id="KW-1133">Transmembrane helix</keyword>
<sequence length="222" mass="23088">MRRPSLVGVLLSAPAIVATVPGHQRIFVVSTTDDEVALRGVRGDLSRDPIVLTAPTADAERVVRSLAAPPRVEVLLAPVSYPRSDRGHQLDELVRRHALPDRFRDVVVVTDPATATLLLRVLAPDQLPTGGAVTVVGLARGDRPVAVRRAVASGLALGVATTLVPPPLPVLASPGLVALAGLGLLLVVPLRHLGRELLLIAGIAVAVAFLLVAGSARFPGGW</sequence>
<organism evidence="2">
    <name type="scientific">uncultured Nocardioides sp</name>
    <dbReference type="NCBI Taxonomy" id="198441"/>
    <lineage>
        <taxon>Bacteria</taxon>
        <taxon>Bacillati</taxon>
        <taxon>Actinomycetota</taxon>
        <taxon>Actinomycetes</taxon>
        <taxon>Propionibacteriales</taxon>
        <taxon>Nocardioidaceae</taxon>
        <taxon>Nocardioides</taxon>
        <taxon>environmental samples</taxon>
    </lineage>
</organism>
<name>A0A6J4P2J0_9ACTN</name>
<protein>
    <submittedName>
        <fullName evidence="2">Uncharacterized protein</fullName>
    </submittedName>
</protein>
<keyword evidence="1" id="KW-0812">Transmembrane</keyword>
<feature type="transmembrane region" description="Helical" evidence="1">
    <location>
        <begin position="171"/>
        <end position="190"/>
    </location>
</feature>
<dbReference type="AlphaFoldDB" id="A0A6J4P2J0"/>
<evidence type="ECO:0000256" key="1">
    <source>
        <dbReference type="SAM" id="Phobius"/>
    </source>
</evidence>
<proteinExistence type="predicted"/>
<dbReference type="RefSeq" id="WP_295659873.1">
    <property type="nucleotide sequence ID" value="NZ_CADCUP010000160.1"/>
</dbReference>